<organism evidence="1 2">
    <name type="scientific">Metschnikowia bicuspidata</name>
    <dbReference type="NCBI Taxonomy" id="27322"/>
    <lineage>
        <taxon>Eukaryota</taxon>
        <taxon>Fungi</taxon>
        <taxon>Dikarya</taxon>
        <taxon>Ascomycota</taxon>
        <taxon>Saccharomycotina</taxon>
        <taxon>Pichiomycetes</taxon>
        <taxon>Metschnikowiaceae</taxon>
        <taxon>Metschnikowia</taxon>
    </lineage>
</organism>
<reference evidence="2" key="1">
    <citation type="journal article" date="2018" name="Nat. Microbiol.">
        <title>Leveraging single-cell genomics to expand the fungal tree of life.</title>
        <authorList>
            <person name="Ahrendt S.R."/>
            <person name="Quandt C.A."/>
            <person name="Ciobanu D."/>
            <person name="Clum A."/>
            <person name="Salamov A."/>
            <person name="Andreopoulos B."/>
            <person name="Cheng J.F."/>
            <person name="Woyke T."/>
            <person name="Pelin A."/>
            <person name="Henrissat B."/>
            <person name="Reynolds N.K."/>
            <person name="Benny G.L."/>
            <person name="Smith M.E."/>
            <person name="James T.Y."/>
            <person name="Grigoriev I.V."/>
        </authorList>
    </citation>
    <scope>NUCLEOTIDE SEQUENCE [LARGE SCALE GENOMIC DNA]</scope>
    <source>
        <strain evidence="2">Baker2002</strain>
    </source>
</reference>
<name>A0A4P9ZEI7_9ASCO</name>
<sequence length="187" mass="20988">MSSNYQNQPNGNKKLYQDPVFAHLAAHKLPDLGYHHNLHFNHEDSFMDEDSHDLIVQDEFPSQWNAANSPIRVPHSGDSQQPINSTQASEFQLSPTVSGNMFEDPSYLRGNLQLVDSGKFHPFKPPSTFTAMNNPSTTNLSDTSDQNNAFPYTFHDLVGNSRQNFGLLNTNININININIINSSNTK</sequence>
<keyword evidence="2" id="KW-1185">Reference proteome</keyword>
<dbReference type="AlphaFoldDB" id="A0A4P9ZEI7"/>
<protein>
    <submittedName>
        <fullName evidence="1">Uncharacterized protein</fullName>
    </submittedName>
</protein>
<dbReference type="EMBL" id="ML004455">
    <property type="protein sequence ID" value="RKP30591.1"/>
    <property type="molecule type" value="Genomic_DNA"/>
</dbReference>
<dbReference type="Proteomes" id="UP000268321">
    <property type="component" value="Unassembled WGS sequence"/>
</dbReference>
<evidence type="ECO:0000313" key="1">
    <source>
        <dbReference type="EMBL" id="RKP30591.1"/>
    </source>
</evidence>
<evidence type="ECO:0000313" key="2">
    <source>
        <dbReference type="Proteomes" id="UP000268321"/>
    </source>
</evidence>
<accession>A0A4P9ZEI7</accession>
<gene>
    <name evidence="1" type="ORF">METBISCDRAFT_27249</name>
</gene>
<proteinExistence type="predicted"/>